<dbReference type="PANTHER" id="PTHR10962">
    <property type="entry name" value="INTEGRAL TRANSMEMBRANE PROTEIN 2"/>
    <property type="match status" value="1"/>
</dbReference>
<keyword evidence="4 9" id="KW-0735">Signal-anchor</keyword>
<dbReference type="GO" id="GO:0042985">
    <property type="term" value="P:negative regulation of amyloid precursor protein biosynthetic process"/>
    <property type="evidence" value="ECO:0007669"/>
    <property type="project" value="TreeGrafter"/>
</dbReference>
<dbReference type="Pfam" id="PF04089">
    <property type="entry name" value="BRICHOS"/>
    <property type="match status" value="1"/>
</dbReference>
<dbReference type="SMART" id="SM01039">
    <property type="entry name" value="BRICHOS"/>
    <property type="match status" value="1"/>
</dbReference>
<evidence type="ECO:0000259" key="10">
    <source>
        <dbReference type="PROSITE" id="PS50869"/>
    </source>
</evidence>
<keyword evidence="7" id="KW-1015">Disulfide bond</keyword>
<evidence type="ECO:0000256" key="8">
    <source>
        <dbReference type="ARBA" id="ARBA00023180"/>
    </source>
</evidence>
<dbReference type="PANTHER" id="PTHR10962:SF1">
    <property type="entry name" value="INTEGRAL MEMBRANE PROTEIN 2"/>
    <property type="match status" value="1"/>
</dbReference>
<proteinExistence type="inferred from homology"/>
<dbReference type="GO" id="GO:0005794">
    <property type="term" value="C:Golgi apparatus"/>
    <property type="evidence" value="ECO:0007669"/>
    <property type="project" value="TreeGrafter"/>
</dbReference>
<dbReference type="OrthoDB" id="9982095at2759"/>
<evidence type="ECO:0000313" key="12">
    <source>
        <dbReference type="Proteomes" id="UP000494040"/>
    </source>
</evidence>
<evidence type="ECO:0000256" key="3">
    <source>
        <dbReference type="ARBA" id="ARBA00022692"/>
    </source>
</evidence>
<dbReference type="GO" id="GO:0070062">
    <property type="term" value="C:extracellular exosome"/>
    <property type="evidence" value="ECO:0007669"/>
    <property type="project" value="TreeGrafter"/>
</dbReference>
<reference evidence="11" key="1">
    <citation type="submission" date="2022-01" db="UniProtKB">
        <authorList>
            <consortium name="EnsemblMetazoa"/>
        </authorList>
    </citation>
    <scope>IDENTIFICATION</scope>
</reference>
<dbReference type="GeneID" id="106672597"/>
<dbReference type="GO" id="GO:0005886">
    <property type="term" value="C:plasma membrane"/>
    <property type="evidence" value="ECO:0007669"/>
    <property type="project" value="UniProtKB-UniRule"/>
</dbReference>
<dbReference type="InterPro" id="IPR040145">
    <property type="entry name" value="ITM2"/>
</dbReference>
<dbReference type="EnsemblMetazoa" id="XM_014404143.1">
    <property type="protein sequence ID" value="XP_014259629.1"/>
    <property type="gene ID" value="LOC106672597"/>
</dbReference>
<dbReference type="AlphaFoldDB" id="A0A8I6S879"/>
<evidence type="ECO:0000256" key="5">
    <source>
        <dbReference type="ARBA" id="ARBA00022989"/>
    </source>
</evidence>
<keyword evidence="3 9" id="KW-0812">Transmembrane</keyword>
<evidence type="ECO:0000313" key="11">
    <source>
        <dbReference type="EnsemblMetazoa" id="XP_014259629.1"/>
    </source>
</evidence>
<sequence>MTIVTKPLSEKKNENKEPLVDGFNVDVVSNDSEKGLPVFPRPAVRPPAFVVRKKRVNAATSACLYVTALIVLSCGLITGLHIYSQFGRLMTAQMQLLSCRIPYSTILHSDEEFAMPLQQIDDKERYFHEDFEIDYSHEKINVPDFSGSRNSKFIHDFSQNKTGIVDVDGKRCFVMPLNHTNVLPPETLYDLIKKMQDGYYEINTAVIRDTMRVVLPAIEDRSSLGIYIRKECQDYAIYRLEKFDSRVYKRSAEPEIKFVAFAGKNTQELHIVNFAELETHEEQVPVAMA</sequence>
<evidence type="ECO:0000256" key="4">
    <source>
        <dbReference type="ARBA" id="ARBA00022968"/>
    </source>
</evidence>
<feature type="domain" description="BRICHOS" evidence="10">
    <location>
        <begin position="145"/>
        <end position="240"/>
    </location>
</feature>
<keyword evidence="8" id="KW-0325">Glycoprotein</keyword>
<evidence type="ECO:0000256" key="9">
    <source>
        <dbReference type="RuleBase" id="RU367061"/>
    </source>
</evidence>
<dbReference type="Proteomes" id="UP000494040">
    <property type="component" value="Unassembled WGS sequence"/>
</dbReference>
<evidence type="ECO:0000256" key="2">
    <source>
        <dbReference type="ARBA" id="ARBA00006794"/>
    </source>
</evidence>
<feature type="transmembrane region" description="Helical" evidence="9">
    <location>
        <begin position="62"/>
        <end position="83"/>
    </location>
</feature>
<dbReference type="KEGG" id="clec:106672597"/>
<dbReference type="RefSeq" id="XP_014259629.1">
    <property type="nucleotide sequence ID" value="XM_014404143.1"/>
</dbReference>
<keyword evidence="9" id="KW-1003">Cell membrane</keyword>
<accession>A0A8I6S879</accession>
<dbReference type="OMA" id="PQHHCLK"/>
<evidence type="ECO:0000256" key="1">
    <source>
        <dbReference type="ARBA" id="ARBA00004606"/>
    </source>
</evidence>
<name>A0A8I6S879_CIMLE</name>
<dbReference type="GO" id="GO:0001540">
    <property type="term" value="F:amyloid-beta binding"/>
    <property type="evidence" value="ECO:0007669"/>
    <property type="project" value="TreeGrafter"/>
</dbReference>
<protein>
    <recommendedName>
        <fullName evidence="9">Integral membrane protein 2</fullName>
    </recommendedName>
</protein>
<keyword evidence="12" id="KW-1185">Reference proteome</keyword>
<keyword evidence="5 9" id="KW-1133">Transmembrane helix</keyword>
<organism evidence="11 12">
    <name type="scientific">Cimex lectularius</name>
    <name type="common">Bed bug</name>
    <name type="synonym">Acanthia lectularia</name>
    <dbReference type="NCBI Taxonomy" id="79782"/>
    <lineage>
        <taxon>Eukaryota</taxon>
        <taxon>Metazoa</taxon>
        <taxon>Ecdysozoa</taxon>
        <taxon>Arthropoda</taxon>
        <taxon>Hexapoda</taxon>
        <taxon>Insecta</taxon>
        <taxon>Pterygota</taxon>
        <taxon>Neoptera</taxon>
        <taxon>Paraneoptera</taxon>
        <taxon>Hemiptera</taxon>
        <taxon>Heteroptera</taxon>
        <taxon>Panheteroptera</taxon>
        <taxon>Cimicomorpha</taxon>
        <taxon>Cimicidae</taxon>
        <taxon>Cimex</taxon>
    </lineage>
</organism>
<comment type="similarity">
    <text evidence="2 9">Belongs to the ITM2 family.</text>
</comment>
<dbReference type="PROSITE" id="PS50869">
    <property type="entry name" value="BRICHOS"/>
    <property type="match status" value="1"/>
</dbReference>
<evidence type="ECO:0000256" key="6">
    <source>
        <dbReference type="ARBA" id="ARBA00023136"/>
    </source>
</evidence>
<dbReference type="InterPro" id="IPR007084">
    <property type="entry name" value="BRICHOS_dom"/>
</dbReference>
<keyword evidence="6 9" id="KW-0472">Membrane</keyword>
<evidence type="ECO:0000256" key="7">
    <source>
        <dbReference type="ARBA" id="ARBA00023157"/>
    </source>
</evidence>
<comment type="subcellular location">
    <subcellularLocation>
        <location evidence="1 9">Membrane</location>
        <topology evidence="1 9">Single-pass type II membrane protein</topology>
    </subcellularLocation>
</comment>